<organism evidence="12 13">
    <name type="scientific">Acromyrmex insinuator</name>
    <dbReference type="NCBI Taxonomy" id="230686"/>
    <lineage>
        <taxon>Eukaryota</taxon>
        <taxon>Metazoa</taxon>
        <taxon>Ecdysozoa</taxon>
        <taxon>Arthropoda</taxon>
        <taxon>Hexapoda</taxon>
        <taxon>Insecta</taxon>
        <taxon>Pterygota</taxon>
        <taxon>Neoptera</taxon>
        <taxon>Endopterygota</taxon>
        <taxon>Hymenoptera</taxon>
        <taxon>Apocrita</taxon>
        <taxon>Aculeata</taxon>
        <taxon>Formicoidea</taxon>
        <taxon>Formicidae</taxon>
        <taxon>Myrmicinae</taxon>
        <taxon>Acromyrmex</taxon>
    </lineage>
</organism>
<feature type="domain" description="Coenzyme PQQ synthesis protein F-like C-terminal lobe" evidence="11">
    <location>
        <begin position="1864"/>
        <end position="1959"/>
    </location>
</feature>
<evidence type="ECO:0000256" key="3">
    <source>
        <dbReference type="ARBA" id="ARBA00022723"/>
    </source>
</evidence>
<feature type="non-terminal residue" evidence="12">
    <location>
        <position position="2072"/>
    </location>
</feature>
<keyword evidence="5" id="KW-0862">Zinc</keyword>
<dbReference type="Proteomes" id="UP000667349">
    <property type="component" value="Unassembled WGS sequence"/>
</dbReference>
<keyword evidence="13" id="KW-1185">Reference proteome</keyword>
<dbReference type="Pfam" id="PF05193">
    <property type="entry name" value="Peptidase_M16_C"/>
    <property type="match status" value="2"/>
</dbReference>
<evidence type="ECO:0000259" key="9">
    <source>
        <dbReference type="Pfam" id="PF05193"/>
    </source>
</evidence>
<dbReference type="InterPro" id="IPR011765">
    <property type="entry name" value="Pept_M16_N"/>
</dbReference>
<dbReference type="InterPro" id="IPR054734">
    <property type="entry name" value="PqqF-like_C_4"/>
</dbReference>
<feature type="domain" description="Peptidase M16 middle/third" evidence="10">
    <location>
        <begin position="412"/>
        <end position="683"/>
    </location>
</feature>
<evidence type="ECO:0000256" key="2">
    <source>
        <dbReference type="ARBA" id="ARBA00022670"/>
    </source>
</evidence>
<accession>A0A836EE62</accession>
<dbReference type="EMBL" id="JAANHZ010000474">
    <property type="protein sequence ID" value="KAG5310574.1"/>
    <property type="molecule type" value="Genomic_DNA"/>
</dbReference>
<evidence type="ECO:0000259" key="11">
    <source>
        <dbReference type="Pfam" id="PF22456"/>
    </source>
</evidence>
<dbReference type="SUPFAM" id="SSF63411">
    <property type="entry name" value="LuxS/MPP-like metallohydrolase"/>
    <property type="match status" value="8"/>
</dbReference>
<comment type="caution">
    <text evidence="12">The sequence shown here is derived from an EMBL/GenBank/DDBJ whole genome shotgun (WGS) entry which is preliminary data.</text>
</comment>
<evidence type="ECO:0000256" key="7">
    <source>
        <dbReference type="SAM" id="MobiDB-lite"/>
    </source>
</evidence>
<gene>
    <name evidence="12" type="primary">Nrdc_3</name>
    <name evidence="12" type="ORF">G6Z75_0006988</name>
</gene>
<dbReference type="GO" id="GO:0046872">
    <property type="term" value="F:metal ion binding"/>
    <property type="evidence" value="ECO:0007669"/>
    <property type="project" value="UniProtKB-KW"/>
</dbReference>
<evidence type="ECO:0000313" key="12">
    <source>
        <dbReference type="EMBL" id="KAG5310574.1"/>
    </source>
</evidence>
<sequence>MPVVKDWDSAKSQAEHSHPQIYKSETDKREYRTIRLPNGLEALLISCEHLTSSSQENKAACSLCLDVGEFSNPPEILNITYFLTMEYMYFQKPEIRSEVECITFKNFIHDHDGTTHVTLENEHTIFYFDIKENNLFLALHKFGLFFINPIMPKYIFMENLNALKTEFQVEFKSRIRYEQILYFSAQTGHPVNMYSEDNLTEIINNTDYDKLYDMMDRFKKRHYSAHRMKLAIRSGLSLDTMEKFVKACFVHVPNNRMPPDNFSKFKKNLPFDNSAFRKMYKVNDNTEHLTRLQITWALPSFSDFYKCNSYQYIPWIIGYKGKGSLISYLRQKMWSPISDNNMFYCEIQQNSIYSLIQLIIPLTSKGQKHLEDVLDAIFSFINLLKTEGPREEIYNNIFKIKQHIFRYTNYDKKDISEVKLFSKSMHFYPPKIYIIGFELDLDYNAEVIQKCLNYLTPERTNIMIFSRDFNCFELKKVEPWQQTAFTDIEIPKEWIERWKVIEPLLEFYLLPNIFLTKLYLRALKTPNEKIEKYPVKLYSNSMSELWYRPDFKHCLPKCCMHFYFISPLKLQPLKNRILMDMYCRLLEQLVAEELYPAIQIGFKYNIIVNNNGFTLKISGPNKTLPLLVAFFAYGMTQYSSLITKDIFENTKIQQIQTYYDSISKPEIFIKDMALSILKLVHHSLIDMHTTLQNITFQDFQDFVKSFTERLYIQCLIEGDIIPSIAINTVQQLIKTINCKPLHSNTIQQRRCFQIPLGTSYYLIKNINKLDTSSVISNYYQTSVTTTELLTLMNLISYIMTDKLRVFKYEDLHTDKFTHTTIDVRDIDGILGYSITVCIQPSKYTTEYVDKEIDEFFRWFKNDLEKLTEKELDVYKKMFLKSRLHDNANFEDEVERNWEVIVKRTYIFDFHEQEILTLKKINVNKLREWLADHISNESNFRKLSLHIVGSNLKETKYVHLEYINDDNQQYKTNKNHYITKIRDYKNKIFMFPTKHTNKFSSENTLSIIIHFAKFFTNFLPKKDTFMQNENDIKKDRLKELKTIGLFRIKSYFTNRHNFDSNFLHVDIMMVVKNSYSASNQAKHLHQPDKSENDKKEYRAIRLPNGLEALLISDEHLTTSSSQENKAACSLCVNVGNFSDPPEFPGISYMLAFEYMFFREPEKCSEQCIPLENFIHDHDGTTHVSVENEHTIFYFDIKENNLFLALHKFGLFFVNPIMPKHIFMEQLKAINTEFQISLFNGRSKYEQLFSSFAQTGHPANMFSVEYLIKLRINIDYDKLFNALDRFKKRHYSAHRMKLAIRSGLSLDTMEKFVKECFVHVPNNRMPPNNLFKFKKDLPFDTSAFRKMYKVNDNTEHLTRLQITWALPSFSDFYKYDSYQYIPWIIGYKGKGSLISYLRQKMWSPTSDNNMFCCEIQQNSLYSLIQLTIPLTSKGQKHLEDVLDAIFSFINLLKTEGPREEIYNNIFKIKQHIFRYVNYDKEDISEVELFCKNMYFYWSKDYITVNQLDSDYNAKVIQQCLNHLTPEMANIMIFSKDFNCFELKKIEPWWHTEYTDIEIPKGWIKRWKVIEPLPEFYLPLPNVFLIKNHHLLKTSNEKIEKYPVKLYSNSMSELWYRPDFKFCLPKCCMHFYFISPLKLQSLKNEVLMDMYCRLLEQLLAEELYPALQVGFKYDISVNRNGFTLKIRGLNETLPLLAASFAHGMVQYSSLITKDIFENTKIQQIQTYYDSISKPDIFIVDMALSILKSVHHSLIDMHTALQDITLKDFQDFVKSFTECLYIQCLVQGNITSTAAIETVQQFIKIINCRPLHSNTTQQFKGTQIPLGISYYKIKNINKLDTISMMSNYYQIGVTTIELLTLINLISYIMTDKLHKRLRTDKFIYITIDVRDDDGILGYSITVCIQASKYTTEYIDKEIDEFLRWFKNDLEKLTEKELDDYKEIFLKSRLHDNANLEDEVERNWEVIVKCTYIFDFHEQEILALKKINVNKLREWLADHISNESNFRKLSLHIVGSIPKKTKYVHLEYINDDNQHYKTNKNHCITKVGDYKKKLFMFPTNVRTNFSSEYVVCNTLTI</sequence>
<evidence type="ECO:0000256" key="1">
    <source>
        <dbReference type="ARBA" id="ARBA00007261"/>
    </source>
</evidence>
<keyword evidence="4" id="KW-0378">Hydrolase</keyword>
<name>A0A836EE62_9HYME</name>
<evidence type="ECO:0000256" key="6">
    <source>
        <dbReference type="ARBA" id="ARBA00023049"/>
    </source>
</evidence>
<feature type="domain" description="Peptidase M16 C-terminal" evidence="9">
    <location>
        <begin position="212"/>
        <end position="395"/>
    </location>
</feature>
<keyword evidence="3" id="KW-0479">Metal-binding</keyword>
<evidence type="ECO:0000256" key="5">
    <source>
        <dbReference type="ARBA" id="ARBA00022833"/>
    </source>
</evidence>
<feature type="region of interest" description="Disordered" evidence="7">
    <location>
        <begin position="1"/>
        <end position="23"/>
    </location>
</feature>
<keyword evidence="2" id="KW-0645">Protease</keyword>
<feature type="domain" description="Peptidase M16 N-terminal" evidence="8">
    <location>
        <begin position="52"/>
        <end position="166"/>
    </location>
</feature>
<proteinExistence type="inferred from homology"/>
<dbReference type="PANTHER" id="PTHR43690">
    <property type="entry name" value="NARDILYSIN"/>
    <property type="match status" value="1"/>
</dbReference>
<keyword evidence="6" id="KW-0482">Metalloprotease</keyword>
<evidence type="ECO:0000259" key="8">
    <source>
        <dbReference type="Pfam" id="PF00675"/>
    </source>
</evidence>
<feature type="domain" description="Peptidase M16 middle/third" evidence="10">
    <location>
        <begin position="1478"/>
        <end position="1753"/>
    </location>
</feature>
<dbReference type="InterPro" id="IPR032632">
    <property type="entry name" value="Peptidase_M16_M"/>
</dbReference>
<dbReference type="InterPro" id="IPR011249">
    <property type="entry name" value="Metalloenz_LuxS/M16"/>
</dbReference>
<dbReference type="PANTHER" id="PTHR43690:SF18">
    <property type="entry name" value="INSULIN-DEGRADING ENZYME-RELATED"/>
    <property type="match status" value="1"/>
</dbReference>
<reference evidence="12" key="1">
    <citation type="submission" date="2020-02" db="EMBL/GenBank/DDBJ databases">
        <title>Relaxed selection underlies rapid genomic changes in the transitions from sociality to social parasitism in ants.</title>
        <authorList>
            <person name="Bi X."/>
        </authorList>
    </citation>
    <scope>NUCLEOTIDE SEQUENCE</scope>
    <source>
        <strain evidence="12">BGI-DK2013a</strain>
        <tissue evidence="12">Whole body</tissue>
    </source>
</reference>
<feature type="non-terminal residue" evidence="12">
    <location>
        <position position="1"/>
    </location>
</feature>
<dbReference type="GO" id="GO:0008237">
    <property type="term" value="F:metallopeptidase activity"/>
    <property type="evidence" value="ECO:0007669"/>
    <property type="project" value="UniProtKB-KW"/>
</dbReference>
<comment type="similarity">
    <text evidence="1">Belongs to the peptidase M16 family.</text>
</comment>
<dbReference type="GO" id="GO:0006508">
    <property type="term" value="P:proteolysis"/>
    <property type="evidence" value="ECO:0007669"/>
    <property type="project" value="UniProtKB-KW"/>
</dbReference>
<protein>
    <submittedName>
        <fullName evidence="12">NRDC protein</fullName>
    </submittedName>
</protein>
<dbReference type="InterPro" id="IPR050626">
    <property type="entry name" value="Peptidase_M16"/>
</dbReference>
<evidence type="ECO:0000313" key="13">
    <source>
        <dbReference type="Proteomes" id="UP000667349"/>
    </source>
</evidence>
<feature type="domain" description="Peptidase M16 C-terminal" evidence="9">
    <location>
        <begin position="1280"/>
        <end position="1461"/>
    </location>
</feature>
<dbReference type="Gene3D" id="3.30.830.10">
    <property type="entry name" value="Metalloenzyme, LuxS/M16 peptidase-like"/>
    <property type="match status" value="8"/>
</dbReference>
<feature type="domain" description="Peptidase M16 N-terminal" evidence="8">
    <location>
        <begin position="1116"/>
        <end position="1232"/>
    </location>
</feature>
<dbReference type="Pfam" id="PF00675">
    <property type="entry name" value="Peptidase_M16"/>
    <property type="match status" value="2"/>
</dbReference>
<evidence type="ECO:0000259" key="10">
    <source>
        <dbReference type="Pfam" id="PF16187"/>
    </source>
</evidence>
<dbReference type="Pfam" id="PF16187">
    <property type="entry name" value="Peptidase_M16_M"/>
    <property type="match status" value="2"/>
</dbReference>
<evidence type="ECO:0000256" key="4">
    <source>
        <dbReference type="ARBA" id="ARBA00022801"/>
    </source>
</evidence>
<dbReference type="InterPro" id="IPR007863">
    <property type="entry name" value="Peptidase_M16_C"/>
</dbReference>
<dbReference type="Pfam" id="PF22456">
    <property type="entry name" value="PqqF-like_C_4"/>
    <property type="match status" value="1"/>
</dbReference>